<dbReference type="PIRSF" id="PIRSF004930">
    <property type="entry name" value="Tln_factor_SUA5"/>
    <property type="match status" value="1"/>
</dbReference>
<feature type="binding site" evidence="14">
    <location>
        <position position="145"/>
    </location>
    <ligand>
        <name>ATP</name>
        <dbReference type="ChEBI" id="CHEBI:30616"/>
    </ligand>
</feature>
<keyword evidence="7 13" id="KW-0819">tRNA processing</keyword>
<dbReference type="PANTHER" id="PTHR17490:SF16">
    <property type="entry name" value="THREONYLCARBAMOYL-AMP SYNTHASE"/>
    <property type="match status" value="1"/>
</dbReference>
<dbReference type="GO" id="GO:0061710">
    <property type="term" value="F:L-threonylcarbamoyladenylate synthase"/>
    <property type="evidence" value="ECO:0007669"/>
    <property type="project" value="UniProtKB-EC"/>
</dbReference>
<gene>
    <name evidence="16" type="ORF">IAA07_08850</name>
</gene>
<dbReference type="InterPro" id="IPR006070">
    <property type="entry name" value="Sua5-like_dom"/>
</dbReference>
<dbReference type="InterPro" id="IPR038385">
    <property type="entry name" value="Sua5/YwlC_C"/>
</dbReference>
<dbReference type="Proteomes" id="UP000823900">
    <property type="component" value="Unassembled WGS sequence"/>
</dbReference>
<feature type="binding site" evidence="14">
    <location>
        <position position="143"/>
    </location>
    <ligand>
        <name>L-threonine</name>
        <dbReference type="ChEBI" id="CHEBI:57926"/>
    </ligand>
</feature>
<protein>
    <recommendedName>
        <fullName evidence="4 13">Threonylcarbamoyl-AMP synthase</fullName>
        <shortName evidence="13">TC-AMP synthase</shortName>
        <ecNumber evidence="3 13">2.7.7.87</ecNumber>
    </recommendedName>
    <alternativeName>
        <fullName evidence="11 13">L-threonylcarbamoyladenylate synthase</fullName>
    </alternativeName>
</protein>
<feature type="binding site" evidence="14">
    <location>
        <position position="37"/>
    </location>
    <ligand>
        <name>L-threonine</name>
        <dbReference type="ChEBI" id="CHEBI:57926"/>
    </ligand>
</feature>
<comment type="function">
    <text evidence="13">Required for the formation of a threonylcarbamoyl group on adenosine at position 37 (t(6)A37) in tRNAs that read codons beginning with adenine.</text>
</comment>
<sequence>METKRILIDKNDIRDEDLLEAARILREGGLVAFPTETVYGLGANALDEEAAKKIYAAKGRPSDNPLIAHIASIDQVKPLVKEIPEAGRKLMEAYWPGPLTIIFWKSGIVPYGTTGGLDTVAIRMPSDRIANRMIALAGVPVAAPSANLSGRPSPTTADHVWEDMNGRIEMILDGGPVGIGVESTIVDVTEDVPVVLRPGAITMEMLKDLLGEVKIDPAITGPMRPDMHPKAPGMKYRHYAPKADMVLVELSDETREKLEDKEGAFVKEVEQRIADQAKCPSIRPEDYLLALEVDKLAEEAAGKGLKVGVICTDETRSEYVEDDGLFYAVRSMGIRAKEETIAHNLYRVLREFDDLGVDYIVSEGFSRTQLGQAIMNRLTKAAGHKIVKI</sequence>
<dbReference type="PANTHER" id="PTHR17490">
    <property type="entry name" value="SUA5"/>
    <property type="match status" value="1"/>
</dbReference>
<dbReference type="GO" id="GO:0003725">
    <property type="term" value="F:double-stranded RNA binding"/>
    <property type="evidence" value="ECO:0007669"/>
    <property type="project" value="UniProtKB-UniRule"/>
</dbReference>
<evidence type="ECO:0000313" key="16">
    <source>
        <dbReference type="EMBL" id="HJA71666.1"/>
    </source>
</evidence>
<dbReference type="InterPro" id="IPR010923">
    <property type="entry name" value="T(6)A37_SUA5"/>
</dbReference>
<feature type="domain" description="YrdC-like" evidence="15">
    <location>
        <begin position="15"/>
        <end position="201"/>
    </location>
</feature>
<dbReference type="Pfam" id="PF01300">
    <property type="entry name" value="Sua5_yciO_yrdC"/>
    <property type="match status" value="1"/>
</dbReference>
<evidence type="ECO:0000256" key="1">
    <source>
        <dbReference type="ARBA" id="ARBA00004496"/>
    </source>
</evidence>
<comment type="subcellular location">
    <subcellularLocation>
        <location evidence="1 13">Cytoplasm</location>
    </subcellularLocation>
</comment>
<feature type="binding site" evidence="14">
    <location>
        <position position="123"/>
    </location>
    <ligand>
        <name>L-threonine</name>
        <dbReference type="ChEBI" id="CHEBI:57926"/>
    </ligand>
</feature>
<feature type="binding site" evidence="14">
    <location>
        <position position="60"/>
    </location>
    <ligand>
        <name>ATP</name>
        <dbReference type="ChEBI" id="CHEBI:30616"/>
    </ligand>
</feature>
<feature type="binding site" evidence="14">
    <location>
        <position position="64"/>
    </location>
    <ligand>
        <name>ATP</name>
        <dbReference type="ChEBI" id="CHEBI:30616"/>
    </ligand>
</feature>
<dbReference type="InterPro" id="IPR005145">
    <property type="entry name" value="Sua5_C"/>
</dbReference>
<feature type="binding site" evidence="14">
    <location>
        <position position="239"/>
    </location>
    <ligand>
        <name>ATP</name>
        <dbReference type="ChEBI" id="CHEBI:30616"/>
    </ligand>
</feature>
<evidence type="ECO:0000256" key="3">
    <source>
        <dbReference type="ARBA" id="ARBA00012584"/>
    </source>
</evidence>
<dbReference type="InterPro" id="IPR050156">
    <property type="entry name" value="TC-AMP_synthase_SUA5"/>
</dbReference>
<dbReference type="EMBL" id="DWZA01000077">
    <property type="protein sequence ID" value="HJA71666.1"/>
    <property type="molecule type" value="Genomic_DNA"/>
</dbReference>
<evidence type="ECO:0000256" key="14">
    <source>
        <dbReference type="PIRSR" id="PIRSR004930-1"/>
    </source>
</evidence>
<evidence type="ECO:0000256" key="8">
    <source>
        <dbReference type="ARBA" id="ARBA00022695"/>
    </source>
</evidence>
<dbReference type="Pfam" id="PF03481">
    <property type="entry name" value="Sua5_C"/>
    <property type="match status" value="1"/>
</dbReference>
<dbReference type="PROSITE" id="PS51163">
    <property type="entry name" value="YRDC"/>
    <property type="match status" value="1"/>
</dbReference>
<proteinExistence type="inferred from homology"/>
<evidence type="ECO:0000256" key="10">
    <source>
        <dbReference type="ARBA" id="ARBA00022840"/>
    </source>
</evidence>
<name>A0A9D2KQ47_9FIRM</name>
<feature type="binding site" evidence="14">
    <location>
        <position position="69"/>
    </location>
    <ligand>
        <name>L-threonine</name>
        <dbReference type="ChEBI" id="CHEBI:57926"/>
    </ligand>
</feature>
<comment type="similarity">
    <text evidence="2 13">Belongs to the SUA5 family.</text>
</comment>
<dbReference type="FunFam" id="3.90.870.10:FF:000008">
    <property type="entry name" value="Threonylcarbamoyl-AMP synthase"/>
    <property type="match status" value="1"/>
</dbReference>
<feature type="binding site" evidence="14">
    <location>
        <position position="197"/>
    </location>
    <ligand>
        <name>ATP</name>
        <dbReference type="ChEBI" id="CHEBI:30616"/>
    </ligand>
</feature>
<feature type="binding site" evidence="14">
    <location>
        <position position="153"/>
    </location>
    <ligand>
        <name>ATP</name>
        <dbReference type="ChEBI" id="CHEBI:30616"/>
    </ligand>
</feature>
<comment type="caution">
    <text evidence="16">The sequence shown here is derived from an EMBL/GenBank/DDBJ whole genome shotgun (WGS) entry which is preliminary data.</text>
</comment>
<dbReference type="EC" id="2.7.7.87" evidence="3 13"/>
<feature type="binding site" evidence="14">
    <location>
        <position position="183"/>
    </location>
    <ligand>
        <name>L-threonine</name>
        <dbReference type="ChEBI" id="CHEBI:57926"/>
    </ligand>
</feature>
<dbReference type="GO" id="GO:0005524">
    <property type="term" value="F:ATP binding"/>
    <property type="evidence" value="ECO:0007669"/>
    <property type="project" value="UniProtKB-UniRule"/>
</dbReference>
<evidence type="ECO:0000256" key="4">
    <source>
        <dbReference type="ARBA" id="ARBA00015492"/>
    </source>
</evidence>
<dbReference type="AlphaFoldDB" id="A0A9D2KQ47"/>
<evidence type="ECO:0000256" key="11">
    <source>
        <dbReference type="ARBA" id="ARBA00029774"/>
    </source>
</evidence>
<accession>A0A9D2KQ47</accession>
<dbReference type="Gene3D" id="3.90.870.10">
    <property type="entry name" value="DHBP synthase"/>
    <property type="match status" value="1"/>
</dbReference>
<comment type="catalytic activity">
    <reaction evidence="12 13">
        <text>L-threonine + hydrogencarbonate + ATP = L-threonylcarbamoyladenylate + diphosphate + H2O</text>
        <dbReference type="Rhea" id="RHEA:36407"/>
        <dbReference type="ChEBI" id="CHEBI:15377"/>
        <dbReference type="ChEBI" id="CHEBI:17544"/>
        <dbReference type="ChEBI" id="CHEBI:30616"/>
        <dbReference type="ChEBI" id="CHEBI:33019"/>
        <dbReference type="ChEBI" id="CHEBI:57926"/>
        <dbReference type="ChEBI" id="CHEBI:73682"/>
        <dbReference type="EC" id="2.7.7.87"/>
    </reaction>
</comment>
<dbReference type="Gene3D" id="3.40.50.11030">
    <property type="entry name" value="Threonylcarbamoyl-AMP synthase, C-terminal domain"/>
    <property type="match status" value="1"/>
</dbReference>
<evidence type="ECO:0000256" key="6">
    <source>
        <dbReference type="ARBA" id="ARBA00022679"/>
    </source>
</evidence>
<evidence type="ECO:0000256" key="5">
    <source>
        <dbReference type="ARBA" id="ARBA00022490"/>
    </source>
</evidence>
<keyword evidence="6 13" id="KW-0808">Transferase</keyword>
<evidence type="ECO:0000256" key="9">
    <source>
        <dbReference type="ARBA" id="ARBA00022741"/>
    </source>
</evidence>
<evidence type="ECO:0000256" key="12">
    <source>
        <dbReference type="ARBA" id="ARBA00048366"/>
    </source>
</evidence>
<dbReference type="GO" id="GO:0000049">
    <property type="term" value="F:tRNA binding"/>
    <property type="evidence" value="ECO:0007669"/>
    <property type="project" value="TreeGrafter"/>
</dbReference>
<dbReference type="GO" id="GO:0005737">
    <property type="term" value="C:cytoplasm"/>
    <property type="evidence" value="ECO:0007669"/>
    <property type="project" value="UniProtKB-SubCell"/>
</dbReference>
<dbReference type="SUPFAM" id="SSF55821">
    <property type="entry name" value="YrdC/RibB"/>
    <property type="match status" value="1"/>
</dbReference>
<dbReference type="GO" id="GO:0006450">
    <property type="term" value="P:regulation of translational fidelity"/>
    <property type="evidence" value="ECO:0007669"/>
    <property type="project" value="TreeGrafter"/>
</dbReference>
<evidence type="ECO:0000256" key="7">
    <source>
        <dbReference type="ARBA" id="ARBA00022694"/>
    </source>
</evidence>
<organism evidence="16 17">
    <name type="scientific">Candidatus Lachnoclostridium stercoravium</name>
    <dbReference type="NCBI Taxonomy" id="2838633"/>
    <lineage>
        <taxon>Bacteria</taxon>
        <taxon>Bacillati</taxon>
        <taxon>Bacillota</taxon>
        <taxon>Clostridia</taxon>
        <taxon>Lachnospirales</taxon>
        <taxon>Lachnospiraceae</taxon>
    </lineage>
</organism>
<keyword evidence="5 13" id="KW-0963">Cytoplasm</keyword>
<dbReference type="NCBIfam" id="TIGR00057">
    <property type="entry name" value="L-threonylcarbamoyladenylate synthase"/>
    <property type="match status" value="1"/>
</dbReference>
<keyword evidence="9 13" id="KW-0547">Nucleotide-binding</keyword>
<dbReference type="InterPro" id="IPR017945">
    <property type="entry name" value="DHBP_synth_RibB-like_a/b_dom"/>
</dbReference>
<evidence type="ECO:0000259" key="15">
    <source>
        <dbReference type="PROSITE" id="PS51163"/>
    </source>
</evidence>
<keyword evidence="10 13" id="KW-0067">ATP-binding</keyword>
<dbReference type="GO" id="GO:0008033">
    <property type="term" value="P:tRNA processing"/>
    <property type="evidence" value="ECO:0007669"/>
    <property type="project" value="UniProtKB-KW"/>
</dbReference>
<reference evidence="16" key="1">
    <citation type="journal article" date="2021" name="PeerJ">
        <title>Extensive microbial diversity within the chicken gut microbiome revealed by metagenomics and culture.</title>
        <authorList>
            <person name="Gilroy R."/>
            <person name="Ravi A."/>
            <person name="Getino M."/>
            <person name="Pursley I."/>
            <person name="Horton D.L."/>
            <person name="Alikhan N.F."/>
            <person name="Baker D."/>
            <person name="Gharbi K."/>
            <person name="Hall N."/>
            <person name="Watson M."/>
            <person name="Adriaenssens E.M."/>
            <person name="Foster-Nyarko E."/>
            <person name="Jarju S."/>
            <person name="Secka A."/>
            <person name="Antonio M."/>
            <person name="Oren A."/>
            <person name="Chaudhuri R.R."/>
            <person name="La Ragione R."/>
            <person name="Hildebrand F."/>
            <person name="Pallen M.J."/>
        </authorList>
    </citation>
    <scope>NUCLEOTIDE SEQUENCE</scope>
    <source>
        <strain evidence="16">CHK178-16964</strain>
    </source>
</reference>
<evidence type="ECO:0000313" key="17">
    <source>
        <dbReference type="Proteomes" id="UP000823900"/>
    </source>
</evidence>
<evidence type="ECO:0000256" key="13">
    <source>
        <dbReference type="PIRNR" id="PIRNR004930"/>
    </source>
</evidence>
<reference evidence="16" key="2">
    <citation type="submission" date="2021-04" db="EMBL/GenBank/DDBJ databases">
        <authorList>
            <person name="Gilroy R."/>
        </authorList>
    </citation>
    <scope>NUCLEOTIDE SEQUENCE</scope>
    <source>
        <strain evidence="16">CHK178-16964</strain>
    </source>
</reference>
<evidence type="ECO:0000256" key="2">
    <source>
        <dbReference type="ARBA" id="ARBA00007663"/>
    </source>
</evidence>
<feature type="binding site" evidence="14">
    <location>
        <position position="119"/>
    </location>
    <ligand>
        <name>ATP</name>
        <dbReference type="ChEBI" id="CHEBI:30616"/>
    </ligand>
</feature>
<keyword evidence="8 13" id="KW-0548">Nucleotidyltransferase</keyword>